<dbReference type="PANTHER" id="PTHR40036:SF1">
    <property type="entry name" value="MACROCIN O-METHYLTRANSFERASE"/>
    <property type="match status" value="1"/>
</dbReference>
<dbReference type="Proteomes" id="UP000682202">
    <property type="component" value="Chromosome"/>
</dbReference>
<dbReference type="InterPro" id="IPR029063">
    <property type="entry name" value="SAM-dependent_MTases_sf"/>
</dbReference>
<dbReference type="SUPFAM" id="SSF53335">
    <property type="entry name" value="S-adenosyl-L-methionine-dependent methyltransferases"/>
    <property type="match status" value="1"/>
</dbReference>
<protein>
    <submittedName>
        <fullName evidence="1">Asparagine synthase</fullName>
    </submittedName>
</protein>
<proteinExistence type="predicted"/>
<dbReference type="PANTHER" id="PTHR40036">
    <property type="entry name" value="MACROCIN O-METHYLTRANSFERASE"/>
    <property type="match status" value="1"/>
</dbReference>
<dbReference type="Gene3D" id="3.40.50.150">
    <property type="entry name" value="Vaccinia Virus protein VP39"/>
    <property type="match status" value="1"/>
</dbReference>
<dbReference type="KEGG" id="mspg:F6B93_09610"/>
<gene>
    <name evidence="1" type="ORF">F6B93_09610</name>
</gene>
<dbReference type="Pfam" id="PF05711">
    <property type="entry name" value="TylF"/>
    <property type="match status" value="1"/>
</dbReference>
<dbReference type="AlphaFoldDB" id="A0A975JYB4"/>
<dbReference type="EMBL" id="CP046600">
    <property type="protein sequence ID" value="QUR67324.1"/>
    <property type="molecule type" value="Genomic_DNA"/>
</dbReference>
<evidence type="ECO:0000313" key="2">
    <source>
        <dbReference type="Proteomes" id="UP000682202"/>
    </source>
</evidence>
<name>A0A975JYB4_9MYCO</name>
<sequence length="223" mass="25006">MFDEMFAGALARRIRRDDLTYLSYVSLRSLRKSAREVRKIKGVVVEAGIALGGSGILLATELSDHDFHGYDVFAEFPPPGPDDTPESHERYEVIASGQAEGIGRHTFSGYMTDLYGHVSDTFGRYGLPVGDRIHLHKGRIEETLKPEWPIALAHIDCDWYDPVKVCLERVTPHLQPGARVILDDYYYYGGCRKATDEFLESTAGFEIVRDKGHLVLGYSPANK</sequence>
<dbReference type="RefSeq" id="WP_211698894.1">
    <property type="nucleotide sequence ID" value="NZ_CP046600.1"/>
</dbReference>
<keyword evidence="2" id="KW-1185">Reference proteome</keyword>
<dbReference type="InterPro" id="IPR008884">
    <property type="entry name" value="TylF_MeTrfase"/>
</dbReference>
<accession>A0A975JYB4</accession>
<reference evidence="1" key="1">
    <citation type="submission" date="2019-12" db="EMBL/GenBank/DDBJ databases">
        <title>Mycobacterium spongiae sp. nov.</title>
        <authorList>
            <person name="Stinear T."/>
        </authorList>
    </citation>
    <scope>NUCLEOTIDE SEQUENCE</scope>
    <source>
        <strain evidence="1">FSD4b-SM</strain>
    </source>
</reference>
<organism evidence="1 2">
    <name type="scientific">Mycobacterium spongiae</name>
    <dbReference type="NCBI Taxonomy" id="886343"/>
    <lineage>
        <taxon>Bacteria</taxon>
        <taxon>Bacillati</taxon>
        <taxon>Actinomycetota</taxon>
        <taxon>Actinomycetes</taxon>
        <taxon>Mycobacteriales</taxon>
        <taxon>Mycobacteriaceae</taxon>
        <taxon>Mycobacterium</taxon>
    </lineage>
</organism>
<evidence type="ECO:0000313" key="1">
    <source>
        <dbReference type="EMBL" id="QUR67324.1"/>
    </source>
</evidence>